<evidence type="ECO:0000256" key="3">
    <source>
        <dbReference type="PIRSR" id="PIRSR001359-3"/>
    </source>
</evidence>
<feature type="binding site" evidence="2">
    <location>
        <begin position="230"/>
        <end position="233"/>
    </location>
    <ligand>
        <name>dihydroxyacetone phosphate</name>
        <dbReference type="ChEBI" id="CHEBI:57642"/>
    </ligand>
</feature>
<dbReference type="SUPFAM" id="SSF51569">
    <property type="entry name" value="Aldolase"/>
    <property type="match status" value="1"/>
</dbReference>
<gene>
    <name evidence="4" type="ORF">EQF91_01505</name>
</gene>
<feature type="binding site" evidence="3">
    <location>
        <position position="83"/>
    </location>
    <ligand>
        <name>Zn(2+)</name>
        <dbReference type="ChEBI" id="CHEBI:29105"/>
        <label>1</label>
        <note>catalytic</note>
    </ligand>
</feature>
<dbReference type="PANTHER" id="PTHR30304:SF0">
    <property type="entry name" value="D-TAGATOSE-1,6-BISPHOSPHATE ALDOLASE SUBUNIT GATY-RELATED"/>
    <property type="match status" value="1"/>
</dbReference>
<evidence type="ECO:0000256" key="1">
    <source>
        <dbReference type="PIRSR" id="PIRSR001359-1"/>
    </source>
</evidence>
<feature type="binding site" evidence="2">
    <location>
        <position position="181"/>
    </location>
    <ligand>
        <name>dihydroxyacetone phosphate</name>
        <dbReference type="ChEBI" id="CHEBI:57642"/>
    </ligand>
</feature>
<reference evidence="4 5" key="1">
    <citation type="submission" date="2019-01" db="EMBL/GenBank/DDBJ databases">
        <title>Draft Genome Sequences of Helcococcus ovis Strains Isolated from the Uterus and Vagina of Dairy Cows with Metritis.</title>
        <authorList>
            <person name="Cunha F."/>
            <person name="Jeon S.J."/>
            <person name="Kutzer P."/>
            <person name="Galvao K.N."/>
        </authorList>
    </citation>
    <scope>NUCLEOTIDE SEQUENCE [LARGE SCALE GENOMIC DNA]</scope>
    <source>
        <strain evidence="4 5">KG-37</strain>
    </source>
</reference>
<feature type="binding site" evidence="2">
    <location>
        <begin position="209"/>
        <end position="211"/>
    </location>
    <ligand>
        <name>dihydroxyacetone phosphate</name>
        <dbReference type="ChEBI" id="CHEBI:57642"/>
    </ligand>
</feature>
<dbReference type="InterPro" id="IPR050246">
    <property type="entry name" value="Class_II_FBP_aldolase"/>
</dbReference>
<dbReference type="PROSITE" id="PS00806">
    <property type="entry name" value="ALDOLASE_CLASS_II_2"/>
    <property type="match status" value="1"/>
</dbReference>
<dbReference type="PIRSF" id="PIRSF001359">
    <property type="entry name" value="F_bP_aldolase_II"/>
    <property type="match status" value="1"/>
</dbReference>
<dbReference type="CDD" id="cd00947">
    <property type="entry name" value="TBP_aldolase_IIB"/>
    <property type="match status" value="1"/>
</dbReference>
<keyword evidence="3" id="KW-0862">Zinc</keyword>
<dbReference type="GO" id="GO:0005975">
    <property type="term" value="P:carbohydrate metabolic process"/>
    <property type="evidence" value="ECO:0007669"/>
    <property type="project" value="InterPro"/>
</dbReference>
<dbReference type="Pfam" id="PF01116">
    <property type="entry name" value="F_bP_aldolase"/>
    <property type="match status" value="1"/>
</dbReference>
<dbReference type="GO" id="GO:0008270">
    <property type="term" value="F:zinc ion binding"/>
    <property type="evidence" value="ECO:0007669"/>
    <property type="project" value="InterPro"/>
</dbReference>
<keyword evidence="3" id="KW-0479">Metal-binding</keyword>
<dbReference type="GO" id="GO:0016832">
    <property type="term" value="F:aldehyde-lyase activity"/>
    <property type="evidence" value="ECO:0007669"/>
    <property type="project" value="InterPro"/>
</dbReference>
<feature type="binding site" evidence="3">
    <location>
        <position position="134"/>
    </location>
    <ligand>
        <name>Zn(2+)</name>
        <dbReference type="ChEBI" id="CHEBI:29105"/>
        <label>2</label>
    </ligand>
</feature>
<proteinExistence type="predicted"/>
<evidence type="ECO:0000256" key="2">
    <source>
        <dbReference type="PIRSR" id="PIRSR001359-2"/>
    </source>
</evidence>
<dbReference type="EMBL" id="SCFR01000003">
    <property type="protein sequence ID" value="TFF67326.1"/>
    <property type="molecule type" value="Genomic_DNA"/>
</dbReference>
<dbReference type="Gene3D" id="3.20.20.70">
    <property type="entry name" value="Aldolase class I"/>
    <property type="match status" value="1"/>
</dbReference>
<feature type="binding site" evidence="3">
    <location>
        <position position="180"/>
    </location>
    <ligand>
        <name>Zn(2+)</name>
        <dbReference type="ChEBI" id="CHEBI:29105"/>
        <label>1</label>
        <note>catalytic</note>
    </ligand>
</feature>
<accession>A0A4R9C2P6</accession>
<organism evidence="4 5">
    <name type="scientific">Helcococcus ovis</name>
    <dbReference type="NCBI Taxonomy" id="72026"/>
    <lineage>
        <taxon>Bacteria</taxon>
        <taxon>Bacillati</taxon>
        <taxon>Bacillota</taxon>
        <taxon>Tissierellia</taxon>
        <taxon>Tissierellales</taxon>
        <taxon>Peptoniphilaceae</taxon>
        <taxon>Helcococcus</taxon>
    </lineage>
</organism>
<evidence type="ECO:0000313" key="5">
    <source>
        <dbReference type="Proteomes" id="UP000297454"/>
    </source>
</evidence>
<protein>
    <submittedName>
        <fullName evidence="4">Class II fructose-bisphosphate aldolase</fullName>
    </submittedName>
</protein>
<dbReference type="Proteomes" id="UP000297454">
    <property type="component" value="Unassembled WGS sequence"/>
</dbReference>
<comment type="cofactor">
    <cofactor evidence="3">
        <name>Zn(2+)</name>
        <dbReference type="ChEBI" id="CHEBI:29105"/>
    </cofactor>
    <text evidence="3">Binds 2 Zn(2+) ions per subunit. One is catalytic and the other provides a structural contribution.</text>
</comment>
<feature type="active site" description="Proton donor" evidence="1">
    <location>
        <position position="82"/>
    </location>
</feature>
<dbReference type="InterPro" id="IPR013785">
    <property type="entry name" value="Aldolase_TIM"/>
</dbReference>
<dbReference type="PANTHER" id="PTHR30304">
    <property type="entry name" value="D-TAGATOSE-1,6-BISPHOSPHATE ALDOLASE"/>
    <property type="match status" value="1"/>
</dbReference>
<dbReference type="InterPro" id="IPR000771">
    <property type="entry name" value="FBA_II"/>
</dbReference>
<dbReference type="AlphaFoldDB" id="A0A4R9C2P6"/>
<dbReference type="RefSeq" id="WP_134743848.1">
    <property type="nucleotide sequence ID" value="NZ_JBFNFK010000003.1"/>
</dbReference>
<dbReference type="NCBIfam" id="TIGR00167">
    <property type="entry name" value="cbbA"/>
    <property type="match status" value="1"/>
</dbReference>
<feature type="binding site" evidence="3">
    <location>
        <position position="104"/>
    </location>
    <ligand>
        <name>Zn(2+)</name>
        <dbReference type="ChEBI" id="CHEBI:29105"/>
        <label>2</label>
    </ligand>
</feature>
<comment type="caution">
    <text evidence="4">The sequence shown here is derived from an EMBL/GenBank/DDBJ whole genome shotgun (WGS) entry which is preliminary data.</text>
</comment>
<keyword evidence="5" id="KW-1185">Reference proteome</keyword>
<evidence type="ECO:0000313" key="4">
    <source>
        <dbReference type="EMBL" id="TFF67326.1"/>
    </source>
</evidence>
<name>A0A4R9C2P6_9FIRM</name>
<feature type="binding site" evidence="3">
    <location>
        <position position="208"/>
    </location>
    <ligand>
        <name>Zn(2+)</name>
        <dbReference type="ChEBI" id="CHEBI:29105"/>
        <label>1</label>
        <note>catalytic</note>
    </ligand>
</feature>
<sequence length="285" mass="31253">MSYVNLKEVLRNTRKENFAVGAFNFNGYEDVQGIVNAAAKLRSPVIVSASMSVVSYFGLKQIVGMVKGIAESVEIPVCLHLDHSTSVELCKEAILAGFGSVMIDSSSKKMEENIKDTIEVVAYARKYGSSVEAEIGHVGGVEENIVVCEEDALLTTPQEAKEFYDATKVDALAVAIGTAHGFYKKEPKIDFSRLEKIRALLPCHLVLHGGTGVSDEDFKLCVEKGMSKINVGTELKKVYTDSIRQQCKLVSEKEIDPKKITKEVKVNIEKAVTNKILVFSSNDKI</sequence>